<keyword evidence="3" id="KW-0255">Endonuclease</keyword>
<dbReference type="Pfam" id="PF14279">
    <property type="entry name" value="HNH_5"/>
    <property type="match status" value="1"/>
</dbReference>
<dbReference type="PANTHER" id="PTHR33877">
    <property type="entry name" value="SLL1193 PROTEIN"/>
    <property type="match status" value="1"/>
</dbReference>
<evidence type="ECO:0000259" key="2">
    <source>
        <dbReference type="SMART" id="SM00507"/>
    </source>
</evidence>
<protein>
    <submittedName>
        <fullName evidence="3">HNH endonuclease</fullName>
    </submittedName>
</protein>
<dbReference type="SMART" id="SM00507">
    <property type="entry name" value="HNHc"/>
    <property type="match status" value="1"/>
</dbReference>
<accession>A0AAQ1MD20</accession>
<proteinExistence type="predicted"/>
<evidence type="ECO:0000256" key="1">
    <source>
        <dbReference type="SAM" id="MobiDB-lite"/>
    </source>
</evidence>
<dbReference type="RefSeq" id="WP_021660755.1">
    <property type="nucleotide sequence ID" value="NZ_FQVY01000002.1"/>
</dbReference>
<dbReference type="InterPro" id="IPR052892">
    <property type="entry name" value="NA-targeting_endonuclease"/>
</dbReference>
<name>A0AAQ1MD20_9FIRM</name>
<organism evidence="3 4">
    <name type="scientific">Bittarella massiliensis</name>
    <name type="common">ex Durand et al. 2017</name>
    <dbReference type="NCBI Taxonomy" id="1720313"/>
    <lineage>
        <taxon>Bacteria</taxon>
        <taxon>Bacillati</taxon>
        <taxon>Bacillota</taxon>
        <taxon>Clostridia</taxon>
        <taxon>Eubacteriales</taxon>
        <taxon>Oscillospiraceae</taxon>
        <taxon>Bittarella (ex Durand et al. 2017)</taxon>
    </lineage>
</organism>
<gene>
    <name evidence="3" type="ORF">SAMN05444424_1362</name>
</gene>
<feature type="domain" description="HNH nuclease" evidence="2">
    <location>
        <begin position="9"/>
        <end position="62"/>
    </location>
</feature>
<dbReference type="GO" id="GO:0004519">
    <property type="term" value="F:endonuclease activity"/>
    <property type="evidence" value="ECO:0007669"/>
    <property type="project" value="UniProtKB-KW"/>
</dbReference>
<evidence type="ECO:0000313" key="4">
    <source>
        <dbReference type="Proteomes" id="UP000184089"/>
    </source>
</evidence>
<dbReference type="EMBL" id="FQVY01000002">
    <property type="protein sequence ID" value="SHG07181.1"/>
    <property type="molecule type" value="Genomic_DNA"/>
</dbReference>
<keyword evidence="3" id="KW-0378">Hydrolase</keyword>
<dbReference type="Gene3D" id="1.10.30.50">
    <property type="match status" value="1"/>
</dbReference>
<keyword evidence="3" id="KW-0540">Nuclease</keyword>
<comment type="caution">
    <text evidence="3">The sequence shown here is derived from an EMBL/GenBank/DDBJ whole genome shotgun (WGS) entry which is preliminary data.</text>
</comment>
<evidence type="ECO:0000313" key="3">
    <source>
        <dbReference type="EMBL" id="SHG07181.1"/>
    </source>
</evidence>
<dbReference type="PANTHER" id="PTHR33877:SF1">
    <property type="entry name" value="TYPE IV METHYL-DIRECTED RESTRICTION ENZYME ECOKMCRA"/>
    <property type="match status" value="1"/>
</dbReference>
<dbReference type="InterPro" id="IPR003615">
    <property type="entry name" value="HNH_nuc"/>
</dbReference>
<reference evidence="4" key="1">
    <citation type="submission" date="2016-11" db="EMBL/GenBank/DDBJ databases">
        <authorList>
            <person name="Jaros S."/>
            <person name="Januszkiewicz K."/>
            <person name="Wedrychowicz H."/>
        </authorList>
    </citation>
    <scope>NUCLEOTIDE SEQUENCE [LARGE SCALE GENOMIC DNA]</scope>
    <source>
        <strain evidence="4">DSM 4029</strain>
    </source>
</reference>
<dbReference type="Proteomes" id="UP000184089">
    <property type="component" value="Unassembled WGS sequence"/>
</dbReference>
<sequence length="172" mass="18865">MRPYVFDKTKRRYCYLREGGRCFYCGKPLSFGGGTLDHHLPRARGGPSAVYNLVLCCRACNREKGDAVPPDWEGTVCALFSRAVGDGALPLPPGEGRRLSPAVAQGVAGVRPWSEGLCFFGPAFTAWCDGHRVTKVRYPPPRRGEKRPPDTPAGGGRTEWEEDNSNLNISKL</sequence>
<feature type="region of interest" description="Disordered" evidence="1">
    <location>
        <begin position="137"/>
        <end position="172"/>
    </location>
</feature>
<dbReference type="InterPro" id="IPR029471">
    <property type="entry name" value="HNH_5"/>
</dbReference>
<dbReference type="AlphaFoldDB" id="A0AAQ1MD20"/>